<dbReference type="PANTHER" id="PTHR33884:SF3">
    <property type="entry name" value="UPF0410 PROTEIN YMGE"/>
    <property type="match status" value="1"/>
</dbReference>
<dbReference type="Proteomes" id="UP001164187">
    <property type="component" value="Chromosome"/>
</dbReference>
<feature type="transmembrane region" description="Helical" evidence="7">
    <location>
        <begin position="60"/>
        <end position="80"/>
    </location>
</feature>
<dbReference type="InterPro" id="IPR007341">
    <property type="entry name" value="Transgly_assoc"/>
</dbReference>
<keyword evidence="3" id="KW-1003">Cell membrane</keyword>
<evidence type="ECO:0000256" key="6">
    <source>
        <dbReference type="ARBA" id="ARBA00023136"/>
    </source>
</evidence>
<protein>
    <submittedName>
        <fullName evidence="8">GlsB/YeaQ/YmgE family stress response membrane protein</fullName>
    </submittedName>
</protein>
<gene>
    <name evidence="8" type="ORF">O0R46_07750</name>
</gene>
<evidence type="ECO:0000313" key="9">
    <source>
        <dbReference type="Proteomes" id="UP001164187"/>
    </source>
</evidence>
<sequence>MGIISWLIVGALAGWLGSIIMGKNAQMGAIANIIVGIIGAFIGGFIAQSFGGSGVSGINLYSIAISVLGAVVLLFIVGLIQRKR</sequence>
<evidence type="ECO:0000256" key="5">
    <source>
        <dbReference type="ARBA" id="ARBA00022989"/>
    </source>
</evidence>
<dbReference type="RefSeq" id="WP_269311172.1">
    <property type="nucleotide sequence ID" value="NZ_CP114052.1"/>
</dbReference>
<evidence type="ECO:0000256" key="7">
    <source>
        <dbReference type="SAM" id="Phobius"/>
    </source>
</evidence>
<dbReference type="Pfam" id="PF04226">
    <property type="entry name" value="Transgly_assoc"/>
    <property type="match status" value="1"/>
</dbReference>
<keyword evidence="5 7" id="KW-1133">Transmembrane helix</keyword>
<reference evidence="8" key="1">
    <citation type="submission" date="2022-12" db="EMBL/GenBank/DDBJ databases">
        <title>Peptostreptococcus.</title>
        <authorList>
            <person name="Lee S.H."/>
        </authorList>
    </citation>
    <scope>NUCLEOTIDE SEQUENCE</scope>
    <source>
        <strain evidence="8">CBA3647</strain>
    </source>
</reference>
<comment type="similarity">
    <text evidence="2">Belongs to the UPF0410 family.</text>
</comment>
<evidence type="ECO:0000256" key="2">
    <source>
        <dbReference type="ARBA" id="ARBA00011006"/>
    </source>
</evidence>
<organism evidence="8 9">
    <name type="scientific">Peptostreptococcus equinus</name>
    <dbReference type="NCBI Taxonomy" id="3003601"/>
    <lineage>
        <taxon>Bacteria</taxon>
        <taxon>Bacillati</taxon>
        <taxon>Bacillota</taxon>
        <taxon>Clostridia</taxon>
        <taxon>Peptostreptococcales</taxon>
        <taxon>Peptostreptococcaceae</taxon>
        <taxon>Peptostreptococcus</taxon>
    </lineage>
</organism>
<dbReference type="PANTHER" id="PTHR33884">
    <property type="entry name" value="UPF0410 PROTEIN YMGE"/>
    <property type="match status" value="1"/>
</dbReference>
<proteinExistence type="inferred from homology"/>
<accession>A0ABY7JMC9</accession>
<keyword evidence="4 7" id="KW-0812">Transmembrane</keyword>
<evidence type="ECO:0000256" key="4">
    <source>
        <dbReference type="ARBA" id="ARBA00022692"/>
    </source>
</evidence>
<keyword evidence="6 7" id="KW-0472">Membrane</keyword>
<comment type="subcellular location">
    <subcellularLocation>
        <location evidence="1">Cell membrane</location>
        <topology evidence="1">Multi-pass membrane protein</topology>
    </subcellularLocation>
</comment>
<evidence type="ECO:0000256" key="3">
    <source>
        <dbReference type="ARBA" id="ARBA00022475"/>
    </source>
</evidence>
<feature type="transmembrane region" description="Helical" evidence="7">
    <location>
        <begin position="29"/>
        <end position="48"/>
    </location>
</feature>
<dbReference type="EMBL" id="CP114052">
    <property type="protein sequence ID" value="WAW14487.1"/>
    <property type="molecule type" value="Genomic_DNA"/>
</dbReference>
<feature type="transmembrane region" description="Helical" evidence="7">
    <location>
        <begin position="6"/>
        <end position="22"/>
    </location>
</feature>
<evidence type="ECO:0000256" key="1">
    <source>
        <dbReference type="ARBA" id="ARBA00004651"/>
    </source>
</evidence>
<evidence type="ECO:0000313" key="8">
    <source>
        <dbReference type="EMBL" id="WAW14487.1"/>
    </source>
</evidence>
<keyword evidence="9" id="KW-1185">Reference proteome</keyword>
<name>A0ABY7JMC9_9FIRM</name>